<evidence type="ECO:0000313" key="10">
    <source>
        <dbReference type="Proteomes" id="UP000198870"/>
    </source>
</evidence>
<evidence type="ECO:0000256" key="1">
    <source>
        <dbReference type="ARBA" id="ARBA00004141"/>
    </source>
</evidence>
<feature type="transmembrane region" description="Helical" evidence="7">
    <location>
        <begin position="85"/>
        <end position="104"/>
    </location>
</feature>
<feature type="transmembrane region" description="Helical" evidence="7">
    <location>
        <begin position="55"/>
        <end position="73"/>
    </location>
</feature>
<dbReference type="InterPro" id="IPR035973">
    <property type="entry name" value="Cyt_c_oxidase_su3-like_sf"/>
</dbReference>
<name>A0A1G5H395_9BACT</name>
<proteinExistence type="inferred from homology"/>
<dbReference type="OrthoDB" id="9810850at2"/>
<dbReference type="PROSITE" id="PS50253">
    <property type="entry name" value="COX3"/>
    <property type="match status" value="1"/>
</dbReference>
<accession>A0A1G5H395</accession>
<keyword evidence="3 6" id="KW-0812">Transmembrane</keyword>
<feature type="transmembrane region" description="Helical" evidence="7">
    <location>
        <begin position="178"/>
        <end position="197"/>
    </location>
</feature>
<comment type="similarity">
    <text evidence="2 6">Belongs to the cytochrome c oxidase subunit 3 family.</text>
</comment>
<sequence>MRQATDHKGKRLGMWLFLYTEIILFGGLFVLYAVYLARYPVDFIAGGKDLNRLFGAANTLILLVSSCAVASSITAVQKEQKKTSLFLVGATIFCGLVFLINKYFEWGHKVHEGIYPGSESLTYGEPGRNIFFGLYYVITGLHGIHILIGMTVLTVALVLMARQRITSRNHVFLENAGLYWHLVDLAWIFIFPLFYLVL</sequence>
<dbReference type="SUPFAM" id="SSF81452">
    <property type="entry name" value="Cytochrome c oxidase subunit III-like"/>
    <property type="match status" value="1"/>
</dbReference>
<dbReference type="EMBL" id="FMUX01000012">
    <property type="protein sequence ID" value="SCY58029.1"/>
    <property type="molecule type" value="Genomic_DNA"/>
</dbReference>
<dbReference type="Pfam" id="PF00510">
    <property type="entry name" value="COX3"/>
    <property type="match status" value="1"/>
</dbReference>
<organism evidence="9 10">
    <name type="scientific">Desulfoluna spongiiphila</name>
    <dbReference type="NCBI Taxonomy" id="419481"/>
    <lineage>
        <taxon>Bacteria</taxon>
        <taxon>Pseudomonadati</taxon>
        <taxon>Thermodesulfobacteriota</taxon>
        <taxon>Desulfobacteria</taxon>
        <taxon>Desulfobacterales</taxon>
        <taxon>Desulfolunaceae</taxon>
        <taxon>Desulfoluna</taxon>
    </lineage>
</organism>
<gene>
    <name evidence="9" type="ORF">SAMN05216233_11284</name>
</gene>
<keyword evidence="4 7" id="KW-1133">Transmembrane helix</keyword>
<evidence type="ECO:0000256" key="3">
    <source>
        <dbReference type="ARBA" id="ARBA00022692"/>
    </source>
</evidence>
<dbReference type="PANTHER" id="PTHR11403">
    <property type="entry name" value="CYTOCHROME C OXIDASE SUBUNIT III"/>
    <property type="match status" value="1"/>
</dbReference>
<dbReference type="InterPro" id="IPR000298">
    <property type="entry name" value="Cyt_c_oxidase-like_su3"/>
</dbReference>
<dbReference type="CDD" id="cd02862">
    <property type="entry name" value="NorE_like"/>
    <property type="match status" value="1"/>
</dbReference>
<dbReference type="GO" id="GO:0005886">
    <property type="term" value="C:plasma membrane"/>
    <property type="evidence" value="ECO:0007669"/>
    <property type="project" value="UniProtKB-SubCell"/>
</dbReference>
<evidence type="ECO:0000256" key="6">
    <source>
        <dbReference type="RuleBase" id="RU003376"/>
    </source>
</evidence>
<evidence type="ECO:0000313" key="9">
    <source>
        <dbReference type="EMBL" id="SCY58029.1"/>
    </source>
</evidence>
<evidence type="ECO:0000256" key="7">
    <source>
        <dbReference type="SAM" id="Phobius"/>
    </source>
</evidence>
<evidence type="ECO:0000256" key="4">
    <source>
        <dbReference type="ARBA" id="ARBA00022989"/>
    </source>
</evidence>
<feature type="domain" description="Heme-copper oxidase subunit III family profile" evidence="8">
    <location>
        <begin position="1"/>
        <end position="198"/>
    </location>
</feature>
<dbReference type="STRING" id="419481.SAMN05216233_11284"/>
<keyword evidence="10" id="KW-1185">Reference proteome</keyword>
<keyword evidence="5 7" id="KW-0472">Membrane</keyword>
<feature type="transmembrane region" description="Helical" evidence="7">
    <location>
        <begin position="134"/>
        <end position="158"/>
    </location>
</feature>
<feature type="transmembrane region" description="Helical" evidence="7">
    <location>
        <begin position="12"/>
        <end position="35"/>
    </location>
</feature>
<dbReference type="Proteomes" id="UP000198870">
    <property type="component" value="Unassembled WGS sequence"/>
</dbReference>
<dbReference type="AlphaFoldDB" id="A0A1G5H395"/>
<dbReference type="GO" id="GO:0019646">
    <property type="term" value="P:aerobic electron transport chain"/>
    <property type="evidence" value="ECO:0007669"/>
    <property type="project" value="InterPro"/>
</dbReference>
<dbReference type="InterPro" id="IPR024791">
    <property type="entry name" value="Cyt_c/ubiquinol_Oxase_su3"/>
</dbReference>
<reference evidence="9 10" key="1">
    <citation type="submission" date="2016-10" db="EMBL/GenBank/DDBJ databases">
        <authorList>
            <person name="de Groot N.N."/>
        </authorList>
    </citation>
    <scope>NUCLEOTIDE SEQUENCE [LARGE SCALE GENOMIC DNA]</scope>
    <source>
        <strain evidence="9 10">AA1</strain>
    </source>
</reference>
<comment type="subcellular location">
    <subcellularLocation>
        <location evidence="6">Cell membrane</location>
        <topology evidence="6">Multi-pass membrane protein</topology>
    </subcellularLocation>
    <subcellularLocation>
        <location evidence="1">Membrane</location>
        <topology evidence="1">Multi-pass membrane protein</topology>
    </subcellularLocation>
</comment>
<dbReference type="InterPro" id="IPR013833">
    <property type="entry name" value="Cyt_c_oxidase_su3_a-hlx"/>
</dbReference>
<evidence type="ECO:0000256" key="5">
    <source>
        <dbReference type="ARBA" id="ARBA00023136"/>
    </source>
</evidence>
<evidence type="ECO:0000256" key="2">
    <source>
        <dbReference type="ARBA" id="ARBA00010581"/>
    </source>
</evidence>
<dbReference type="RefSeq" id="WP_092211966.1">
    <property type="nucleotide sequence ID" value="NZ_FMUX01000012.1"/>
</dbReference>
<protein>
    <submittedName>
        <fullName evidence="9">Cytochrome c oxidase subunit 3</fullName>
    </submittedName>
</protein>
<dbReference type="Gene3D" id="1.20.120.80">
    <property type="entry name" value="Cytochrome c oxidase, subunit III, four-helix bundle"/>
    <property type="match status" value="1"/>
</dbReference>
<dbReference type="GO" id="GO:0004129">
    <property type="term" value="F:cytochrome-c oxidase activity"/>
    <property type="evidence" value="ECO:0007669"/>
    <property type="project" value="InterPro"/>
</dbReference>
<evidence type="ECO:0000259" key="8">
    <source>
        <dbReference type="PROSITE" id="PS50253"/>
    </source>
</evidence>
<dbReference type="PANTHER" id="PTHR11403:SF6">
    <property type="entry name" value="NITRIC OXIDE REDUCTASE SUBUNIT E"/>
    <property type="match status" value="1"/>
</dbReference>